<evidence type="ECO:0000313" key="4">
    <source>
        <dbReference type="Proteomes" id="UP000285109"/>
    </source>
</evidence>
<dbReference type="AlphaFoldDB" id="A0A415SZF2"/>
<dbReference type="EMBL" id="QRHQ01000003">
    <property type="protein sequence ID" value="RHF92692.1"/>
    <property type="molecule type" value="Genomic_DNA"/>
</dbReference>
<accession>A0A415SZF2</accession>
<evidence type="ECO:0000313" key="2">
    <source>
        <dbReference type="EMBL" id="RHM94247.1"/>
    </source>
</evidence>
<evidence type="ECO:0000313" key="3">
    <source>
        <dbReference type="Proteomes" id="UP000283485"/>
    </source>
</evidence>
<dbReference type="EMBL" id="QRQK01000028">
    <property type="protein sequence ID" value="RHM94247.1"/>
    <property type="molecule type" value="Genomic_DNA"/>
</dbReference>
<evidence type="ECO:0000313" key="1">
    <source>
        <dbReference type="EMBL" id="RHF92692.1"/>
    </source>
</evidence>
<comment type="caution">
    <text evidence="2">The sequence shown here is derived from an EMBL/GenBank/DDBJ whole genome shotgun (WGS) entry which is preliminary data.</text>
</comment>
<sequence length="431" mass="50067">MKNQHIPYSSAINDMIFDIKRKDMVSFPKKGSAESATDFFNQIIKWQFQHKATIQAIHKALLEYVKRPDAVFAIRLYGSAPRGKYFLLRRGFLSEYQDGLKTFFCDNTFSMPFAALKLYDKCYTASDLVEHLSQKNVVCGFKADKEERKLAYYKCNSYSHINLNDSGWYLAHILPVGYNFAGKQRLTKVFPNPKRAEWELDPAHIRRVDRSFTENEYAVLVAHFLRLVHPLNSFVIPKKNYVAYDGKNLGEEQELINIVQDYVKAEFPEEYAELQTLMQIPEQEKVTDTVGKIHWSVSEYQIKNWRKEIFKDKPKKASKKRSKTVIDQYDEDKAYALDNRLRSVGKATFMKLYPLVKQNPDITVEEVEKVYTEYKKGKAENAKRTCLSSTCSIIRNGYEAEALEIIVESSKTDDAAVQAAKKYLEELYQKD</sequence>
<proteinExistence type="predicted"/>
<dbReference type="RefSeq" id="WP_118026848.1">
    <property type="nucleotide sequence ID" value="NZ_DBEXEW010000265.1"/>
</dbReference>
<name>A0A415SZF2_9BACT</name>
<dbReference type="Proteomes" id="UP000283485">
    <property type="component" value="Unassembled WGS sequence"/>
</dbReference>
<dbReference type="Proteomes" id="UP000285109">
    <property type="component" value="Unassembled WGS sequence"/>
</dbReference>
<protein>
    <submittedName>
        <fullName evidence="2">Uncharacterized protein</fullName>
    </submittedName>
</protein>
<gene>
    <name evidence="1" type="ORF">DW653_02755</name>
    <name evidence="2" type="ORF">DWZ34_13060</name>
</gene>
<reference evidence="3 4" key="1">
    <citation type="submission" date="2018-08" db="EMBL/GenBank/DDBJ databases">
        <title>A genome reference for cultivated species of the human gut microbiota.</title>
        <authorList>
            <person name="Zou Y."/>
            <person name="Xue W."/>
            <person name="Luo G."/>
        </authorList>
    </citation>
    <scope>NUCLEOTIDE SEQUENCE [LARGE SCALE GENOMIC DNA]</scope>
    <source>
        <strain evidence="2 4">AF31-28B-AC</strain>
        <strain evidence="1 3">AM23-23</strain>
    </source>
</reference>
<organism evidence="2 4">
    <name type="scientific">Phocaeicola plebeius</name>
    <dbReference type="NCBI Taxonomy" id="310297"/>
    <lineage>
        <taxon>Bacteria</taxon>
        <taxon>Pseudomonadati</taxon>
        <taxon>Bacteroidota</taxon>
        <taxon>Bacteroidia</taxon>
        <taxon>Bacteroidales</taxon>
        <taxon>Bacteroidaceae</taxon>
        <taxon>Phocaeicola</taxon>
    </lineage>
</organism>